<comment type="subunit">
    <text evidence="1">Homodimer.</text>
</comment>
<proteinExistence type="inferred from homology"/>
<dbReference type="InterPro" id="IPR036282">
    <property type="entry name" value="Glutathione-S-Trfase_C_sf"/>
</dbReference>
<comment type="caution">
    <text evidence="5">The sequence shown here is derived from an EMBL/GenBank/DDBJ whole genome shotgun (WGS) entry which is preliminary data.</text>
</comment>
<dbReference type="PANTHER" id="PTHR43969:SF9">
    <property type="entry name" value="GLUTATHIONE S TRANSFERASE D10, ISOFORM A-RELATED"/>
    <property type="match status" value="1"/>
</dbReference>
<feature type="domain" description="GST N-terminal" evidence="3">
    <location>
        <begin position="1"/>
        <end position="82"/>
    </location>
</feature>
<organism evidence="5 6">
    <name type="scientific">Zophobas morio</name>
    <dbReference type="NCBI Taxonomy" id="2755281"/>
    <lineage>
        <taxon>Eukaryota</taxon>
        <taxon>Metazoa</taxon>
        <taxon>Ecdysozoa</taxon>
        <taxon>Arthropoda</taxon>
        <taxon>Hexapoda</taxon>
        <taxon>Insecta</taxon>
        <taxon>Pterygota</taxon>
        <taxon>Neoptera</taxon>
        <taxon>Endopterygota</taxon>
        <taxon>Coleoptera</taxon>
        <taxon>Polyphaga</taxon>
        <taxon>Cucujiformia</taxon>
        <taxon>Tenebrionidae</taxon>
        <taxon>Zophobas</taxon>
    </lineage>
</organism>
<comment type="similarity">
    <text evidence="2">Belongs to the GST superfamily.</text>
</comment>
<dbReference type="PANTHER" id="PTHR43969">
    <property type="entry name" value="GLUTATHIONE S TRANSFERASE D10, ISOFORM A-RELATED"/>
    <property type="match status" value="1"/>
</dbReference>
<evidence type="ECO:0000313" key="6">
    <source>
        <dbReference type="Proteomes" id="UP001168821"/>
    </source>
</evidence>
<dbReference type="Pfam" id="PF02798">
    <property type="entry name" value="GST_N"/>
    <property type="match status" value="1"/>
</dbReference>
<dbReference type="FunFam" id="1.20.1050.10:FF:000007">
    <property type="entry name" value="Glutathione S-transferase 1-1"/>
    <property type="match status" value="1"/>
</dbReference>
<feature type="domain" description="GST C-terminal" evidence="4">
    <location>
        <begin position="88"/>
        <end position="213"/>
    </location>
</feature>
<dbReference type="AlphaFoldDB" id="A0AA38I4R0"/>
<protein>
    <submittedName>
        <fullName evidence="5">Uncharacterized protein</fullName>
    </submittedName>
</protein>
<dbReference type="Pfam" id="PF00043">
    <property type="entry name" value="GST_C"/>
    <property type="match status" value="1"/>
</dbReference>
<dbReference type="SFLD" id="SFLDG00358">
    <property type="entry name" value="Main_(cytGST)"/>
    <property type="match status" value="1"/>
</dbReference>
<name>A0AA38I4R0_9CUCU</name>
<dbReference type="CDD" id="cd03045">
    <property type="entry name" value="GST_N_Delta_Epsilon"/>
    <property type="match status" value="1"/>
</dbReference>
<dbReference type="PROSITE" id="PS50404">
    <property type="entry name" value="GST_NTER"/>
    <property type="match status" value="1"/>
</dbReference>
<dbReference type="Gene3D" id="1.20.1050.10">
    <property type="match status" value="1"/>
</dbReference>
<evidence type="ECO:0000259" key="4">
    <source>
        <dbReference type="PROSITE" id="PS50405"/>
    </source>
</evidence>
<dbReference type="FunFam" id="3.40.30.10:FF:000034">
    <property type="entry name" value="glutathione S-transferase 1"/>
    <property type="match status" value="1"/>
</dbReference>
<dbReference type="Gene3D" id="3.40.30.10">
    <property type="entry name" value="Glutaredoxin"/>
    <property type="match status" value="1"/>
</dbReference>
<accession>A0AA38I4R0</accession>
<dbReference type="InterPro" id="IPR036249">
    <property type="entry name" value="Thioredoxin-like_sf"/>
</dbReference>
<dbReference type="CDD" id="cd03177">
    <property type="entry name" value="GST_C_Delta_Epsilon"/>
    <property type="match status" value="1"/>
</dbReference>
<gene>
    <name evidence="5" type="ORF">Zmor_020026</name>
</gene>
<dbReference type="InterPro" id="IPR004045">
    <property type="entry name" value="Glutathione_S-Trfase_N"/>
</dbReference>
<dbReference type="PROSITE" id="PS50405">
    <property type="entry name" value="GST_CTER"/>
    <property type="match status" value="1"/>
</dbReference>
<dbReference type="SFLD" id="SFLDS00019">
    <property type="entry name" value="Glutathione_Transferase_(cytos"/>
    <property type="match status" value="1"/>
</dbReference>
<evidence type="ECO:0000256" key="2">
    <source>
        <dbReference type="RuleBase" id="RU003494"/>
    </source>
</evidence>
<dbReference type="InterPro" id="IPR004046">
    <property type="entry name" value="GST_C"/>
</dbReference>
<dbReference type="SFLD" id="SFLDG01153">
    <property type="entry name" value="Main.4:_Theta-like"/>
    <property type="match status" value="1"/>
</dbReference>
<keyword evidence="6" id="KW-1185">Reference proteome</keyword>
<dbReference type="EMBL" id="JALNTZ010000006">
    <property type="protein sequence ID" value="KAJ3648206.1"/>
    <property type="molecule type" value="Genomic_DNA"/>
</dbReference>
<sequence length="216" mass="24110">MPIDFYYLPGSAPCRGVLLAAKALGVELNLKLTDLMKGEHLTPEFIKINPQHTVPTLVDNGFALWESRAIMTYLADQYAKNDSLYPKDPKKRAVVDQRLYFDLGTLYARFADYYYPVIFGGGEYDPAKLDKIKEALGFLDSFLQNDEFVAGSQLTLADLSLLATVTSFEAVNFDLSAYKNVVDWLARVKAAAPGYEEANGKGVVLFKQMVENLTKK</sequence>
<dbReference type="GO" id="GO:0004364">
    <property type="term" value="F:glutathione transferase activity"/>
    <property type="evidence" value="ECO:0007669"/>
    <property type="project" value="TreeGrafter"/>
</dbReference>
<dbReference type="SUPFAM" id="SSF52833">
    <property type="entry name" value="Thioredoxin-like"/>
    <property type="match status" value="1"/>
</dbReference>
<dbReference type="InterPro" id="IPR010987">
    <property type="entry name" value="Glutathione-S-Trfase_C-like"/>
</dbReference>
<dbReference type="Proteomes" id="UP001168821">
    <property type="component" value="Unassembled WGS sequence"/>
</dbReference>
<reference evidence="5" key="1">
    <citation type="journal article" date="2023" name="G3 (Bethesda)">
        <title>Whole genome assemblies of Zophobas morio and Tenebrio molitor.</title>
        <authorList>
            <person name="Kaur S."/>
            <person name="Stinson S.A."/>
            <person name="diCenzo G.C."/>
        </authorList>
    </citation>
    <scope>NUCLEOTIDE SEQUENCE</scope>
    <source>
        <strain evidence="5">QUZm001</strain>
    </source>
</reference>
<evidence type="ECO:0000256" key="1">
    <source>
        <dbReference type="ARBA" id="ARBA00011738"/>
    </source>
</evidence>
<dbReference type="SUPFAM" id="SSF47616">
    <property type="entry name" value="GST C-terminal domain-like"/>
    <property type="match status" value="1"/>
</dbReference>
<dbReference type="GO" id="GO:0006749">
    <property type="term" value="P:glutathione metabolic process"/>
    <property type="evidence" value="ECO:0007669"/>
    <property type="project" value="TreeGrafter"/>
</dbReference>
<evidence type="ECO:0000259" key="3">
    <source>
        <dbReference type="PROSITE" id="PS50404"/>
    </source>
</evidence>
<evidence type="ECO:0000313" key="5">
    <source>
        <dbReference type="EMBL" id="KAJ3648206.1"/>
    </source>
</evidence>
<dbReference type="InterPro" id="IPR040079">
    <property type="entry name" value="Glutathione_S-Trfase"/>
</dbReference>